<keyword evidence="3" id="KW-0238">DNA-binding</keyword>
<keyword evidence="4" id="KW-0804">Transcription</keyword>
<accession>F1C7Q1</accession>
<dbReference type="AlphaFoldDB" id="F1C7Q1"/>
<proteinExistence type="inferred from homology"/>
<dbReference type="Pfam" id="PF03466">
    <property type="entry name" value="LysR_substrate"/>
    <property type="match status" value="1"/>
</dbReference>
<organism evidence="6">
    <name type="scientific">Salinispora pacifica</name>
    <dbReference type="NCBI Taxonomy" id="351187"/>
    <lineage>
        <taxon>Bacteria</taxon>
        <taxon>Bacillati</taxon>
        <taxon>Actinomycetota</taxon>
        <taxon>Actinomycetes</taxon>
        <taxon>Micromonosporales</taxon>
        <taxon>Micromonosporaceae</taxon>
        <taxon>Salinispora</taxon>
    </lineage>
</organism>
<gene>
    <name evidence="6" type="primary">salR3</name>
</gene>
<reference evidence="6" key="1">
    <citation type="journal article" date="2011" name="ChemBioChem">
        <title>The discovery of salinosporamide K from the Marine Bacterium "Salinispora pacifica" by genome mining gives insight into pathway evolution.</title>
        <authorList>
            <person name="Eustaquio A.S."/>
            <person name="Nam S.J."/>
            <person name="Penn K."/>
            <person name="Lechner A."/>
            <person name="Wilson M.C."/>
            <person name="Fenical W."/>
            <person name="Jensen P.R."/>
            <person name="Moore B.S."/>
        </authorList>
    </citation>
    <scope>NUCLEOTIDE SEQUENCE</scope>
    <source>
        <strain evidence="6">CNT-133</strain>
    </source>
</reference>
<dbReference type="InterPro" id="IPR000847">
    <property type="entry name" value="LysR_HTH_N"/>
</dbReference>
<name>F1C7Q1_SALPI</name>
<dbReference type="GO" id="GO:0005829">
    <property type="term" value="C:cytosol"/>
    <property type="evidence" value="ECO:0007669"/>
    <property type="project" value="TreeGrafter"/>
</dbReference>
<dbReference type="InterPro" id="IPR036388">
    <property type="entry name" value="WH-like_DNA-bd_sf"/>
</dbReference>
<sequence>MEVTVADHADFSLAQLRYFVTSAEIGNISIAAQQLHASQSAVSMAIQRLEKHLNTTLFFRHRTKGVSLTPSGRVLLDDAKALLAQAQDMLNRSRGWQGETSGMLNVAVLRSVAPNLVPAVLRLVKEASPGLAVTIHEGTIDDVRELLRMGTCELAVTSELPGQALSFTRLAKVVMSAVVSQSDPLAPVGRATLRQLATRRLLVADLDAGHQADMDNHARIFADAKTSMPEVLLTSSIATMLGLIGVCDGFALMCRTTKSPNACGPDNVWLDIVSERPCASWVGVATVPGLTLSSRAETFVRLLEGFGYGLPDSLQALPLSRPSQAIPA</sequence>
<dbReference type="GO" id="GO:0003677">
    <property type="term" value="F:DNA binding"/>
    <property type="evidence" value="ECO:0007669"/>
    <property type="project" value="UniProtKB-KW"/>
</dbReference>
<dbReference type="GO" id="GO:0003700">
    <property type="term" value="F:DNA-binding transcription factor activity"/>
    <property type="evidence" value="ECO:0007669"/>
    <property type="project" value="InterPro"/>
</dbReference>
<dbReference type="CDD" id="cd05466">
    <property type="entry name" value="PBP2_LTTR_substrate"/>
    <property type="match status" value="1"/>
</dbReference>
<dbReference type="FunFam" id="1.10.10.10:FF:000001">
    <property type="entry name" value="LysR family transcriptional regulator"/>
    <property type="match status" value="1"/>
</dbReference>
<protein>
    <submittedName>
        <fullName evidence="6">LysR-family regulatory protein</fullName>
    </submittedName>
</protein>
<dbReference type="Gene3D" id="1.10.10.10">
    <property type="entry name" value="Winged helix-like DNA-binding domain superfamily/Winged helix DNA-binding domain"/>
    <property type="match status" value="1"/>
</dbReference>
<dbReference type="InterPro" id="IPR036390">
    <property type="entry name" value="WH_DNA-bd_sf"/>
</dbReference>
<comment type="similarity">
    <text evidence="1">Belongs to the LysR transcriptional regulatory family.</text>
</comment>
<dbReference type="Pfam" id="PF00126">
    <property type="entry name" value="HTH_1"/>
    <property type="match status" value="1"/>
</dbReference>
<dbReference type="SUPFAM" id="SSF53850">
    <property type="entry name" value="Periplasmic binding protein-like II"/>
    <property type="match status" value="1"/>
</dbReference>
<evidence type="ECO:0000256" key="2">
    <source>
        <dbReference type="ARBA" id="ARBA00023015"/>
    </source>
</evidence>
<evidence type="ECO:0000259" key="5">
    <source>
        <dbReference type="PROSITE" id="PS50931"/>
    </source>
</evidence>
<evidence type="ECO:0000256" key="1">
    <source>
        <dbReference type="ARBA" id="ARBA00009437"/>
    </source>
</evidence>
<dbReference type="PANTHER" id="PTHR30419">
    <property type="entry name" value="HTH-TYPE TRANSCRIPTIONAL REGULATOR YBHD"/>
    <property type="match status" value="1"/>
</dbReference>
<dbReference type="PANTHER" id="PTHR30419:SF30">
    <property type="entry name" value="LYSR FAMILY TRANSCRIPTIONAL REGULATOR"/>
    <property type="match status" value="1"/>
</dbReference>
<feature type="domain" description="HTH lysR-type" evidence="5">
    <location>
        <begin position="11"/>
        <end position="69"/>
    </location>
</feature>
<dbReference type="Gene3D" id="3.40.190.10">
    <property type="entry name" value="Periplasmic binding protein-like II"/>
    <property type="match status" value="2"/>
</dbReference>
<evidence type="ECO:0000256" key="3">
    <source>
        <dbReference type="ARBA" id="ARBA00023125"/>
    </source>
</evidence>
<dbReference type="PROSITE" id="PS50931">
    <property type="entry name" value="HTH_LYSR"/>
    <property type="match status" value="1"/>
</dbReference>
<dbReference type="SUPFAM" id="SSF46785">
    <property type="entry name" value="Winged helix' DNA-binding domain"/>
    <property type="match status" value="1"/>
</dbReference>
<evidence type="ECO:0000256" key="4">
    <source>
        <dbReference type="ARBA" id="ARBA00023163"/>
    </source>
</evidence>
<evidence type="ECO:0000313" key="6">
    <source>
        <dbReference type="EMBL" id="ADZ28487.1"/>
    </source>
</evidence>
<dbReference type="EMBL" id="HQ215062">
    <property type="protein sequence ID" value="ADZ28487.1"/>
    <property type="molecule type" value="Genomic_DNA"/>
</dbReference>
<dbReference type="InterPro" id="IPR005119">
    <property type="entry name" value="LysR_subst-bd"/>
</dbReference>
<keyword evidence="2" id="KW-0805">Transcription regulation</keyword>
<dbReference type="PRINTS" id="PR00039">
    <property type="entry name" value="HTHLYSR"/>
</dbReference>
<dbReference type="InterPro" id="IPR050950">
    <property type="entry name" value="HTH-type_LysR_regulators"/>
</dbReference>